<feature type="compositionally biased region" description="Polar residues" evidence="1">
    <location>
        <begin position="14"/>
        <end position="31"/>
    </location>
</feature>
<proteinExistence type="predicted"/>
<gene>
    <name evidence="2" type="primary">PGBD2_3</name>
    <name evidence="2" type="ORF">E2C01_034716</name>
</gene>
<dbReference type="AlphaFoldDB" id="A0A5B7F293"/>
<organism evidence="2 3">
    <name type="scientific">Portunus trituberculatus</name>
    <name type="common">Swimming crab</name>
    <name type="synonym">Neptunus trituberculatus</name>
    <dbReference type="NCBI Taxonomy" id="210409"/>
    <lineage>
        <taxon>Eukaryota</taxon>
        <taxon>Metazoa</taxon>
        <taxon>Ecdysozoa</taxon>
        <taxon>Arthropoda</taxon>
        <taxon>Crustacea</taxon>
        <taxon>Multicrustacea</taxon>
        <taxon>Malacostraca</taxon>
        <taxon>Eumalacostraca</taxon>
        <taxon>Eucarida</taxon>
        <taxon>Decapoda</taxon>
        <taxon>Pleocyemata</taxon>
        <taxon>Brachyura</taxon>
        <taxon>Eubrachyura</taxon>
        <taxon>Portunoidea</taxon>
        <taxon>Portunidae</taxon>
        <taxon>Portuninae</taxon>
        <taxon>Portunus</taxon>
    </lineage>
</organism>
<feature type="compositionally biased region" description="Pro residues" evidence="1">
    <location>
        <begin position="1"/>
        <end position="10"/>
    </location>
</feature>
<sequence length="227" mass="26208">MTPFATPPGPASHYLNSASRSEIHPRNSSRTSKILRWNLTYHEYDFRASRRKEDEKDDEESLVEQNETKKLTRKKRKVSETSAKIRWGKNKGRAAEADFFPEVYSSNMGGTDRMDQNTNPYRIGIRGKKVVVVSFHVDGCYSQALQIARSRGTNIDQLMFRREVAMAYLFMYKVEPKATGRRKLFVPSAVEMRYDNLGHLVQPLQGHARRKCIDENCKSVVRSVLQM</sequence>
<reference evidence="2 3" key="1">
    <citation type="submission" date="2019-05" db="EMBL/GenBank/DDBJ databases">
        <title>Another draft genome of Portunus trituberculatus and its Hox gene families provides insights of decapod evolution.</title>
        <authorList>
            <person name="Jeong J.-H."/>
            <person name="Song I."/>
            <person name="Kim S."/>
            <person name="Choi T."/>
            <person name="Kim D."/>
            <person name="Ryu S."/>
            <person name="Kim W."/>
        </authorList>
    </citation>
    <scope>NUCLEOTIDE SEQUENCE [LARGE SCALE GENOMIC DNA]</scope>
    <source>
        <tissue evidence="2">Muscle</tissue>
    </source>
</reference>
<keyword evidence="3" id="KW-1185">Reference proteome</keyword>
<dbReference type="Proteomes" id="UP000324222">
    <property type="component" value="Unassembled WGS sequence"/>
</dbReference>
<dbReference type="EMBL" id="VSRR010004940">
    <property type="protein sequence ID" value="MPC41131.1"/>
    <property type="molecule type" value="Genomic_DNA"/>
</dbReference>
<feature type="region of interest" description="Disordered" evidence="1">
    <location>
        <begin position="1"/>
        <end position="31"/>
    </location>
</feature>
<evidence type="ECO:0000313" key="3">
    <source>
        <dbReference type="Proteomes" id="UP000324222"/>
    </source>
</evidence>
<accession>A0A5B7F293</accession>
<comment type="caution">
    <text evidence="2">The sequence shown here is derived from an EMBL/GenBank/DDBJ whole genome shotgun (WGS) entry which is preliminary data.</text>
</comment>
<evidence type="ECO:0000313" key="2">
    <source>
        <dbReference type="EMBL" id="MPC41131.1"/>
    </source>
</evidence>
<evidence type="ECO:0000256" key="1">
    <source>
        <dbReference type="SAM" id="MobiDB-lite"/>
    </source>
</evidence>
<feature type="region of interest" description="Disordered" evidence="1">
    <location>
        <begin position="49"/>
        <end position="81"/>
    </location>
</feature>
<dbReference type="OrthoDB" id="6377562at2759"/>
<name>A0A5B7F293_PORTR</name>
<protein>
    <submittedName>
        <fullName evidence="2">PiggyBac transposable element-derived protein 2</fullName>
    </submittedName>
</protein>